<feature type="domain" description="Peptidase S8/S53" evidence="9">
    <location>
        <begin position="133"/>
        <end position="374"/>
    </location>
</feature>
<sequence>MKQLEKLLKKSAVSRPSKTTSRQIVVFKTQQDYHQCLDMLNANGIKPVKSVDSHRLICCHFHRSTDMEKIKQHPRVAYVQRDAKVKAHAIKPAAVKRGGARKAAKKRALVDTAKIPWNVSRVKSPELWNRTMGQGVKVAIIDTGIAKHPDLCIAGGVNTITGGSFQDDNGHGTHVAGIAAATGRQKIFGNAPQVKLFAVKVLDQNGNGFVSDIVEGIDWCLKRGIKVMNMSFGLTGSGNSKALRDAVKRAAKQGAVISASAGNEGTTFSPLIDAPARYPETIAVAATDRADRVADFSSRGNGISVAAPGVDILSTLPGGTYGRMSGTSMSAPHVTGGAALLRALSPRMRPAEIKRRFEASALQIPGGRQAVGAGLLQVAPAAVASGRRFPSKGQRLKKAKSASRPVLLIPSGRSKR</sequence>
<dbReference type="SUPFAM" id="SSF52743">
    <property type="entry name" value="Subtilisin-like"/>
    <property type="match status" value="1"/>
</dbReference>
<dbReference type="GO" id="GO:0004252">
    <property type="term" value="F:serine-type endopeptidase activity"/>
    <property type="evidence" value="ECO:0007669"/>
    <property type="project" value="UniProtKB-UniRule"/>
</dbReference>
<feature type="active site" description="Charge relay system" evidence="6">
    <location>
        <position position="328"/>
    </location>
</feature>
<feature type="region of interest" description="Disordered" evidence="8">
    <location>
        <begin position="389"/>
        <end position="416"/>
    </location>
</feature>
<keyword evidence="5 6" id="KW-0720">Serine protease</keyword>
<dbReference type="EC" id="3.4.21.-" evidence="10"/>
<keyword evidence="2 6" id="KW-0645">Protease</keyword>
<evidence type="ECO:0000256" key="2">
    <source>
        <dbReference type="ARBA" id="ARBA00022670"/>
    </source>
</evidence>
<evidence type="ECO:0000256" key="3">
    <source>
        <dbReference type="ARBA" id="ARBA00022723"/>
    </source>
</evidence>
<dbReference type="PANTHER" id="PTHR43806:SF11">
    <property type="entry name" value="CEREVISIN-RELATED"/>
    <property type="match status" value="1"/>
</dbReference>
<dbReference type="PROSITE" id="PS00137">
    <property type="entry name" value="SUBTILASE_HIS"/>
    <property type="match status" value="1"/>
</dbReference>
<evidence type="ECO:0000259" key="9">
    <source>
        <dbReference type="Pfam" id="PF00082"/>
    </source>
</evidence>
<keyword evidence="4 6" id="KW-0378">Hydrolase</keyword>
<dbReference type="RefSeq" id="WP_183579238.1">
    <property type="nucleotide sequence ID" value="NZ_JACHXJ010000001.1"/>
</dbReference>
<comment type="caution">
    <text evidence="10">The sequence shown here is derived from an EMBL/GenBank/DDBJ whole genome shotgun (WGS) entry which is preliminary data.</text>
</comment>
<dbReference type="CDD" id="cd07477">
    <property type="entry name" value="Peptidases_S8_Subtilisin_subset"/>
    <property type="match status" value="1"/>
</dbReference>
<evidence type="ECO:0000313" key="11">
    <source>
        <dbReference type="Proteomes" id="UP000517523"/>
    </source>
</evidence>
<accession>A0A839TKN0</accession>
<evidence type="ECO:0000256" key="5">
    <source>
        <dbReference type="ARBA" id="ARBA00022825"/>
    </source>
</evidence>
<evidence type="ECO:0000256" key="4">
    <source>
        <dbReference type="ARBA" id="ARBA00022801"/>
    </source>
</evidence>
<feature type="active site" description="Charge relay system" evidence="6">
    <location>
        <position position="171"/>
    </location>
</feature>
<dbReference type="GO" id="GO:0006508">
    <property type="term" value="P:proteolysis"/>
    <property type="evidence" value="ECO:0007669"/>
    <property type="project" value="UniProtKB-KW"/>
</dbReference>
<dbReference type="EMBL" id="JACHXJ010000001">
    <property type="protein sequence ID" value="MBB3126300.1"/>
    <property type="molecule type" value="Genomic_DNA"/>
</dbReference>
<evidence type="ECO:0000256" key="6">
    <source>
        <dbReference type="PROSITE-ProRule" id="PRU01240"/>
    </source>
</evidence>
<dbReference type="InterPro" id="IPR023828">
    <property type="entry name" value="Peptidase_S8_Ser-AS"/>
</dbReference>
<dbReference type="PRINTS" id="PR00723">
    <property type="entry name" value="SUBTILISIN"/>
</dbReference>
<evidence type="ECO:0000313" key="10">
    <source>
        <dbReference type="EMBL" id="MBB3126300.1"/>
    </source>
</evidence>
<organism evidence="10 11">
    <name type="scientific">Paenibacillus rhizosphaerae</name>
    <dbReference type="NCBI Taxonomy" id="297318"/>
    <lineage>
        <taxon>Bacteria</taxon>
        <taxon>Bacillati</taxon>
        <taxon>Bacillota</taxon>
        <taxon>Bacilli</taxon>
        <taxon>Bacillales</taxon>
        <taxon>Paenibacillaceae</taxon>
        <taxon>Paenibacillus</taxon>
    </lineage>
</organism>
<dbReference type="GO" id="GO:0046872">
    <property type="term" value="F:metal ion binding"/>
    <property type="evidence" value="ECO:0007669"/>
    <property type="project" value="UniProtKB-KW"/>
</dbReference>
<dbReference type="PANTHER" id="PTHR43806">
    <property type="entry name" value="PEPTIDASE S8"/>
    <property type="match status" value="1"/>
</dbReference>
<evidence type="ECO:0000256" key="8">
    <source>
        <dbReference type="SAM" id="MobiDB-lite"/>
    </source>
</evidence>
<dbReference type="Gene3D" id="3.40.50.200">
    <property type="entry name" value="Peptidase S8/S53 domain"/>
    <property type="match status" value="1"/>
</dbReference>
<dbReference type="PROSITE" id="PS00136">
    <property type="entry name" value="SUBTILASE_ASP"/>
    <property type="match status" value="1"/>
</dbReference>
<protein>
    <submittedName>
        <fullName evidence="10">Minor extracellular protease Epr</fullName>
        <ecNumber evidence="10">3.4.21.-</ecNumber>
    </submittedName>
</protein>
<name>A0A839TKN0_9BACL</name>
<dbReference type="PROSITE" id="PS00138">
    <property type="entry name" value="SUBTILASE_SER"/>
    <property type="match status" value="1"/>
</dbReference>
<dbReference type="InterPro" id="IPR050131">
    <property type="entry name" value="Peptidase_S8_subtilisin-like"/>
</dbReference>
<proteinExistence type="inferred from homology"/>
<dbReference type="InterPro" id="IPR034202">
    <property type="entry name" value="Subtilisin_Carlsberg-like"/>
</dbReference>
<dbReference type="InterPro" id="IPR022398">
    <property type="entry name" value="Peptidase_S8_His-AS"/>
</dbReference>
<comment type="similarity">
    <text evidence="1 6 7">Belongs to the peptidase S8 family.</text>
</comment>
<dbReference type="InterPro" id="IPR000209">
    <property type="entry name" value="Peptidase_S8/S53_dom"/>
</dbReference>
<gene>
    <name evidence="10" type="ORF">FHS19_000954</name>
</gene>
<dbReference type="Pfam" id="PF00082">
    <property type="entry name" value="Peptidase_S8"/>
    <property type="match status" value="1"/>
</dbReference>
<dbReference type="InterPro" id="IPR036852">
    <property type="entry name" value="Peptidase_S8/S53_dom_sf"/>
</dbReference>
<evidence type="ECO:0000256" key="1">
    <source>
        <dbReference type="ARBA" id="ARBA00011073"/>
    </source>
</evidence>
<dbReference type="Proteomes" id="UP000517523">
    <property type="component" value="Unassembled WGS sequence"/>
</dbReference>
<reference evidence="10 11" key="1">
    <citation type="submission" date="2020-08" db="EMBL/GenBank/DDBJ databases">
        <title>Genomic Encyclopedia of Type Strains, Phase III (KMG-III): the genomes of soil and plant-associated and newly described type strains.</title>
        <authorList>
            <person name="Whitman W."/>
        </authorList>
    </citation>
    <scope>NUCLEOTIDE SEQUENCE [LARGE SCALE GENOMIC DNA]</scope>
    <source>
        <strain evidence="10 11">CECT 5831</strain>
    </source>
</reference>
<dbReference type="InterPro" id="IPR023827">
    <property type="entry name" value="Peptidase_S8_Asp-AS"/>
</dbReference>
<evidence type="ECO:0000256" key="7">
    <source>
        <dbReference type="RuleBase" id="RU003355"/>
    </source>
</evidence>
<dbReference type="InterPro" id="IPR015500">
    <property type="entry name" value="Peptidase_S8_subtilisin-rel"/>
</dbReference>
<feature type="active site" description="Charge relay system" evidence="6">
    <location>
        <position position="142"/>
    </location>
</feature>
<dbReference type="PROSITE" id="PS51892">
    <property type="entry name" value="SUBTILASE"/>
    <property type="match status" value="1"/>
</dbReference>
<keyword evidence="3" id="KW-0479">Metal-binding</keyword>
<dbReference type="AlphaFoldDB" id="A0A839TKN0"/>